<proteinExistence type="predicted"/>
<feature type="domain" description="Polysaccharide pyruvyl transferase" evidence="1">
    <location>
        <begin position="36"/>
        <end position="338"/>
    </location>
</feature>
<organism evidence="2 3">
    <name type="scientific">Kriegella aquimaris</name>
    <dbReference type="NCBI Taxonomy" id="192904"/>
    <lineage>
        <taxon>Bacteria</taxon>
        <taxon>Pseudomonadati</taxon>
        <taxon>Bacteroidota</taxon>
        <taxon>Flavobacteriia</taxon>
        <taxon>Flavobacteriales</taxon>
        <taxon>Flavobacteriaceae</taxon>
        <taxon>Kriegella</taxon>
    </lineage>
</organism>
<dbReference type="GO" id="GO:0016740">
    <property type="term" value="F:transferase activity"/>
    <property type="evidence" value="ECO:0007669"/>
    <property type="project" value="UniProtKB-KW"/>
</dbReference>
<sequence>MKAIKNPVKNDAVHPARLQIVKMKKTGIITILNVNNYGAELQAFALHHKLKLMGYDNEIINYLYYKNPNYKSEQLSKPLIKTSFKNSLKDLVLKWLDKYSAFKYPEIARKRKQRFDDFHKKHTALSPVYKSYSDLYNAKLEYDNYIVGSDQVWNPNNGTNMAPYFLTFAPESANKISYASSFGVGHVNETYHPQYKEWLNNLNHTSTRESDGVKIIKSISDKDATHVVDPTLLLSKNEWGELLVPYKTEEPYILFFIFKKNKYAEELAYKIQKRTGYKIIRVCKNEMPLEPDDKILNIRDFGPLEFLGLYSGASVVLTTSFHGSIFSLIFEKPFYTITPASKNNNSRQESLMTVVDLKERLLREGDEVNLDKLNDINFEEVKRKLDKQIGISTEFLKNSLK</sequence>
<dbReference type="InterPro" id="IPR007345">
    <property type="entry name" value="Polysacch_pyruvyl_Trfase"/>
</dbReference>
<gene>
    <name evidence="2" type="ORF">SAMN04488514_110146</name>
</gene>
<reference evidence="2 3" key="1">
    <citation type="submission" date="2016-10" db="EMBL/GenBank/DDBJ databases">
        <authorList>
            <person name="de Groot N.N."/>
        </authorList>
    </citation>
    <scope>NUCLEOTIDE SEQUENCE [LARGE SCALE GENOMIC DNA]</scope>
    <source>
        <strain evidence="2 3">DSM 19886</strain>
    </source>
</reference>
<dbReference type="EMBL" id="FNGV01000010">
    <property type="protein sequence ID" value="SDM55715.1"/>
    <property type="molecule type" value="Genomic_DNA"/>
</dbReference>
<evidence type="ECO:0000313" key="3">
    <source>
        <dbReference type="Proteomes" id="UP000199440"/>
    </source>
</evidence>
<keyword evidence="2" id="KW-0808">Transferase</keyword>
<protein>
    <submittedName>
        <fullName evidence="2">Polysaccharide pyruvyl transferase</fullName>
    </submittedName>
</protein>
<dbReference type="AlphaFoldDB" id="A0A1G9U854"/>
<evidence type="ECO:0000259" key="1">
    <source>
        <dbReference type="Pfam" id="PF04230"/>
    </source>
</evidence>
<dbReference type="Pfam" id="PF04230">
    <property type="entry name" value="PS_pyruv_trans"/>
    <property type="match status" value="1"/>
</dbReference>
<dbReference type="Proteomes" id="UP000199440">
    <property type="component" value="Unassembled WGS sequence"/>
</dbReference>
<accession>A0A1G9U854</accession>
<evidence type="ECO:0000313" key="2">
    <source>
        <dbReference type="EMBL" id="SDM55715.1"/>
    </source>
</evidence>
<keyword evidence="3" id="KW-1185">Reference proteome</keyword>
<name>A0A1G9U854_9FLAO</name>